<evidence type="ECO:0000259" key="6">
    <source>
        <dbReference type="Pfam" id="PF18962"/>
    </source>
</evidence>
<comment type="cofactor">
    <cofactor evidence="3">
        <name>Cu(2+)</name>
        <dbReference type="ChEBI" id="CHEBI:29036"/>
    </cofactor>
    <text evidence="3">The crystal structure with reduced Cu(1+) has also been determined.</text>
</comment>
<evidence type="ECO:0000259" key="5">
    <source>
        <dbReference type="Pfam" id="PF00127"/>
    </source>
</evidence>
<protein>
    <recommendedName>
        <fullName evidence="9">Secretion system C-terminal sorting domain-containing protein</fullName>
    </recommendedName>
</protein>
<dbReference type="InterPro" id="IPR008972">
    <property type="entry name" value="Cupredoxin"/>
</dbReference>
<feature type="signal peptide" evidence="4">
    <location>
        <begin position="1"/>
        <end position="19"/>
    </location>
</feature>
<evidence type="ECO:0000256" key="3">
    <source>
        <dbReference type="PIRSR" id="PIRSR602387-1"/>
    </source>
</evidence>
<evidence type="ECO:0000256" key="4">
    <source>
        <dbReference type="SAM" id="SignalP"/>
    </source>
</evidence>
<evidence type="ECO:0000256" key="2">
    <source>
        <dbReference type="ARBA" id="ARBA00023008"/>
    </source>
</evidence>
<keyword evidence="1 3" id="KW-0479">Metal-binding</keyword>
<sequence length="206" mass="22635">MKKIFIATLFSLVIFSAKATVHVVLVGQNGLTFSPSVLNVFVGDTIRFKWVNGFHTTTSVNIPSSAETWDVNITSSKTEYDYIVKTEGEYAYECSPHVGAGMVGSFTATQSVTGISDQYATIKESVQINPNPAADQTMLTFNSNIAFKGSLRIYNNNGNMISEEKLKVGKGENSININTSSLKSGLYYVNLLNKEDAFLVMKMIRQ</sequence>
<dbReference type="Proteomes" id="UP000030185">
    <property type="component" value="Unassembled WGS sequence"/>
</dbReference>
<feature type="domain" description="Blue (type 1) copper" evidence="5">
    <location>
        <begin position="26"/>
        <end position="106"/>
    </location>
</feature>
<reference evidence="7 8" key="1">
    <citation type="submission" date="2014-09" db="EMBL/GenBank/DDBJ databases">
        <title>Sporocytophaga myxococcoides PG-01 genome sequencing.</title>
        <authorList>
            <person name="Liu L."/>
            <person name="Gao P.J."/>
            <person name="Chen G.J."/>
            <person name="Wang L.S."/>
        </authorList>
    </citation>
    <scope>NUCLEOTIDE SEQUENCE [LARGE SCALE GENOMIC DNA]</scope>
    <source>
        <strain evidence="7 8">PG-01</strain>
    </source>
</reference>
<name>A0A098LG40_9BACT</name>
<evidence type="ECO:0000256" key="1">
    <source>
        <dbReference type="ARBA" id="ARBA00022723"/>
    </source>
</evidence>
<gene>
    <name evidence="7" type="ORF">MYP_3170</name>
</gene>
<dbReference type="EMBL" id="BBLT01000006">
    <property type="protein sequence ID" value="GAL85941.1"/>
    <property type="molecule type" value="Genomic_DNA"/>
</dbReference>
<feature type="binding site" evidence="3">
    <location>
        <position position="94"/>
    </location>
    <ligand>
        <name>Cu cation</name>
        <dbReference type="ChEBI" id="CHEBI:23378"/>
    </ligand>
</feature>
<dbReference type="InterPro" id="IPR000923">
    <property type="entry name" value="BlueCu_1"/>
</dbReference>
<dbReference type="InterPro" id="IPR002387">
    <property type="entry name" value="Plastocyanin"/>
</dbReference>
<dbReference type="Pfam" id="PF18962">
    <property type="entry name" value="Por_Secre_tail"/>
    <property type="match status" value="1"/>
</dbReference>
<dbReference type="GO" id="GO:0009055">
    <property type="term" value="F:electron transfer activity"/>
    <property type="evidence" value="ECO:0007669"/>
    <property type="project" value="InterPro"/>
</dbReference>
<comment type="caution">
    <text evidence="7">The sequence shown here is derived from an EMBL/GenBank/DDBJ whole genome shotgun (WGS) entry which is preliminary data.</text>
</comment>
<dbReference type="OrthoDB" id="9816167at2"/>
<proteinExistence type="predicted"/>
<dbReference type="STRING" id="153721.MYP_3170"/>
<organism evidence="7 8">
    <name type="scientific">Sporocytophaga myxococcoides</name>
    <dbReference type="NCBI Taxonomy" id="153721"/>
    <lineage>
        <taxon>Bacteria</taxon>
        <taxon>Pseudomonadati</taxon>
        <taxon>Bacteroidota</taxon>
        <taxon>Cytophagia</taxon>
        <taxon>Cytophagales</taxon>
        <taxon>Cytophagaceae</taxon>
        <taxon>Sporocytophaga</taxon>
    </lineage>
</organism>
<dbReference type="AlphaFoldDB" id="A0A098LG40"/>
<dbReference type="SUPFAM" id="SSF49503">
    <property type="entry name" value="Cupredoxins"/>
    <property type="match status" value="1"/>
</dbReference>
<evidence type="ECO:0000313" key="7">
    <source>
        <dbReference type="EMBL" id="GAL85941.1"/>
    </source>
</evidence>
<dbReference type="RefSeq" id="WP_045465021.1">
    <property type="nucleotide sequence ID" value="NZ_BBLT01000006.1"/>
</dbReference>
<feature type="chain" id="PRO_5001937309" description="Secretion system C-terminal sorting domain-containing protein" evidence="4">
    <location>
        <begin position="20"/>
        <end position="206"/>
    </location>
</feature>
<dbReference type="InterPro" id="IPR026444">
    <property type="entry name" value="Secre_tail"/>
</dbReference>
<dbReference type="eggNOG" id="COG3794">
    <property type="taxonomic scope" value="Bacteria"/>
</dbReference>
<dbReference type="PRINTS" id="PR00157">
    <property type="entry name" value="PLASTOCYANIN"/>
</dbReference>
<dbReference type="Gene3D" id="2.60.40.420">
    <property type="entry name" value="Cupredoxins - blue copper proteins"/>
    <property type="match status" value="1"/>
</dbReference>
<dbReference type="NCBIfam" id="TIGR04183">
    <property type="entry name" value="Por_Secre_tail"/>
    <property type="match status" value="1"/>
</dbReference>
<evidence type="ECO:0000313" key="8">
    <source>
        <dbReference type="Proteomes" id="UP000030185"/>
    </source>
</evidence>
<accession>A0A098LG40</accession>
<feature type="binding site" evidence="3">
    <location>
        <position position="102"/>
    </location>
    <ligand>
        <name>Cu cation</name>
        <dbReference type="ChEBI" id="CHEBI:23378"/>
    </ligand>
</feature>
<feature type="domain" description="Secretion system C-terminal sorting" evidence="6">
    <location>
        <begin position="128"/>
        <end position="199"/>
    </location>
</feature>
<keyword evidence="4" id="KW-0732">Signal</keyword>
<feature type="binding site" evidence="3">
    <location>
        <position position="97"/>
    </location>
    <ligand>
        <name>Cu cation</name>
        <dbReference type="ChEBI" id="CHEBI:23378"/>
    </ligand>
</feature>
<dbReference type="GO" id="GO:0005507">
    <property type="term" value="F:copper ion binding"/>
    <property type="evidence" value="ECO:0007669"/>
    <property type="project" value="InterPro"/>
</dbReference>
<keyword evidence="2 3" id="KW-0186">Copper</keyword>
<dbReference type="Pfam" id="PF00127">
    <property type="entry name" value="Copper-bind"/>
    <property type="match status" value="1"/>
</dbReference>
<evidence type="ECO:0008006" key="9">
    <source>
        <dbReference type="Google" id="ProtNLM"/>
    </source>
</evidence>
<keyword evidence="8" id="KW-1185">Reference proteome</keyword>